<dbReference type="PANTHER" id="PTHR36456">
    <property type="entry name" value="UPF0232 PROTEIN SCO3875"/>
    <property type="match status" value="1"/>
</dbReference>
<dbReference type="PANTHER" id="PTHR36456:SF1">
    <property type="entry name" value="UPF0232 PROTEIN SCO3875"/>
    <property type="match status" value="1"/>
</dbReference>
<dbReference type="RefSeq" id="WP_222982168.1">
    <property type="nucleotide sequence ID" value="NZ_JAINVZ010000035.1"/>
</dbReference>
<dbReference type="Proteomes" id="UP001198565">
    <property type="component" value="Unassembled WGS sequence"/>
</dbReference>
<protein>
    <submittedName>
        <fullName evidence="1">DciA family protein</fullName>
    </submittedName>
</protein>
<sequence>MPPKGRDLALIALRAARESAGRRAVHPGRAPVDNRPLFSRSNPQLIGQLICEMIESRGWASADPLTAWWRTAVDHVIAEHAEPTAFDPVAGNLVVRADSIAWATQLRLLAPQLVERLTTPPGGSSVRTITIYGPKRGTYQQVLPQLPSGARAPERRAVAEPPVDAAIEAARARQAHSAIREPVREFAQARSLLASGRGHRPW</sequence>
<evidence type="ECO:0000313" key="1">
    <source>
        <dbReference type="EMBL" id="MBY8889117.1"/>
    </source>
</evidence>
<proteinExistence type="predicted"/>
<dbReference type="EMBL" id="JAINVZ010000035">
    <property type="protein sequence ID" value="MBY8889117.1"/>
    <property type="molecule type" value="Genomic_DNA"/>
</dbReference>
<dbReference type="InterPro" id="IPR007922">
    <property type="entry name" value="DciA-like"/>
</dbReference>
<keyword evidence="2" id="KW-1185">Reference proteome</keyword>
<dbReference type="Pfam" id="PF05258">
    <property type="entry name" value="DciA"/>
    <property type="match status" value="1"/>
</dbReference>
<accession>A0ABS7R0X0</accession>
<name>A0ABS7R0X0_9ACTN</name>
<gene>
    <name evidence="1" type="ORF">K7472_30365</name>
</gene>
<evidence type="ECO:0000313" key="2">
    <source>
        <dbReference type="Proteomes" id="UP001198565"/>
    </source>
</evidence>
<reference evidence="1 2" key="1">
    <citation type="submission" date="2021-08" db="EMBL/GenBank/DDBJ databases">
        <title>Streptomyces sp. PTM05 isolated from lichen.</title>
        <authorList>
            <person name="Somphong A."/>
            <person name="Phongsopitanun W."/>
            <person name="Tanasupawat S."/>
        </authorList>
    </citation>
    <scope>NUCLEOTIDE SEQUENCE [LARGE SCALE GENOMIC DNA]</scope>
    <source>
        <strain evidence="1 2">Ptm05</strain>
    </source>
</reference>
<organism evidence="1 2">
    <name type="scientific">Streptantibioticus parmotrematis</name>
    <dbReference type="NCBI Taxonomy" id="2873249"/>
    <lineage>
        <taxon>Bacteria</taxon>
        <taxon>Bacillati</taxon>
        <taxon>Actinomycetota</taxon>
        <taxon>Actinomycetes</taxon>
        <taxon>Kitasatosporales</taxon>
        <taxon>Streptomycetaceae</taxon>
        <taxon>Streptantibioticus</taxon>
    </lineage>
</organism>
<comment type="caution">
    <text evidence="1">The sequence shown here is derived from an EMBL/GenBank/DDBJ whole genome shotgun (WGS) entry which is preliminary data.</text>
</comment>